<evidence type="ECO:0000256" key="4">
    <source>
        <dbReference type="ARBA" id="ARBA00023014"/>
    </source>
</evidence>
<protein>
    <submittedName>
        <fullName evidence="6">4Fe-4S ferredoxin</fullName>
    </submittedName>
</protein>
<evidence type="ECO:0000313" key="6">
    <source>
        <dbReference type="EMBL" id="RNL39554.1"/>
    </source>
</evidence>
<keyword evidence="1" id="KW-0004">4Fe-4S</keyword>
<dbReference type="InterPro" id="IPR017896">
    <property type="entry name" value="4Fe4S_Fe-S-bd"/>
</dbReference>
<dbReference type="GO" id="GO:0046872">
    <property type="term" value="F:metal ion binding"/>
    <property type="evidence" value="ECO:0007669"/>
    <property type="project" value="UniProtKB-KW"/>
</dbReference>
<dbReference type="OrthoDB" id="9779457at2"/>
<dbReference type="Gene3D" id="3.30.70.20">
    <property type="match status" value="2"/>
</dbReference>
<name>A0A3N0AY97_9ACTN</name>
<accession>A0A3N0AY97</accession>
<feature type="domain" description="4Fe-4S ferredoxin-type" evidence="5">
    <location>
        <begin position="78"/>
        <end position="107"/>
    </location>
</feature>
<dbReference type="GO" id="GO:0051539">
    <property type="term" value="F:4 iron, 4 sulfur cluster binding"/>
    <property type="evidence" value="ECO:0007669"/>
    <property type="project" value="UniProtKB-KW"/>
</dbReference>
<gene>
    <name evidence="6" type="ORF">DMP06_07175</name>
</gene>
<sequence length="202" mass="21904">MALGFWMNNKDCYGCKTCSIACKSEKQLGKGVQLRHVVEIKQNEPLAVSFLSMACNHCESPACMANCPVGAYTKLDNGVVQQDHELCIGCKTCIEACPYNAPFYDEETSKVFKCDMCIDRQEQGLLPACVAACPGMNIAAGEMEELQSTHQADIVSDENSGTKPNFVITVDPLLVEEPDDTAEEVLDTPIEINQDVIDAAGA</sequence>
<evidence type="ECO:0000256" key="3">
    <source>
        <dbReference type="ARBA" id="ARBA00023004"/>
    </source>
</evidence>
<dbReference type="SUPFAM" id="SSF54862">
    <property type="entry name" value="4Fe-4S ferredoxins"/>
    <property type="match status" value="1"/>
</dbReference>
<keyword evidence="3" id="KW-0408">Iron</keyword>
<dbReference type="PROSITE" id="PS00198">
    <property type="entry name" value="4FE4S_FER_1"/>
    <property type="match status" value="1"/>
</dbReference>
<dbReference type="RefSeq" id="WP_123209054.1">
    <property type="nucleotide sequence ID" value="NZ_QIBX01000011.1"/>
</dbReference>
<dbReference type="PANTHER" id="PTHR43177">
    <property type="entry name" value="PROTEIN NRFC"/>
    <property type="match status" value="1"/>
</dbReference>
<reference evidence="7" key="1">
    <citation type="submission" date="2018-05" db="EMBL/GenBank/DDBJ databases">
        <title>Genome Sequencing of selected type strains of the family Eggerthellaceae.</title>
        <authorList>
            <person name="Danylec N."/>
            <person name="Stoll D.A."/>
            <person name="Doetsch A."/>
            <person name="Huch M."/>
        </authorList>
    </citation>
    <scope>NUCLEOTIDE SEQUENCE [LARGE SCALE GENOMIC DNA]</scope>
    <source>
        <strain evidence="7">DSM 24851</strain>
    </source>
</reference>
<dbReference type="InterPro" id="IPR017900">
    <property type="entry name" value="4Fe4S_Fe_S_CS"/>
</dbReference>
<evidence type="ECO:0000256" key="1">
    <source>
        <dbReference type="ARBA" id="ARBA00022485"/>
    </source>
</evidence>
<evidence type="ECO:0000256" key="2">
    <source>
        <dbReference type="ARBA" id="ARBA00022723"/>
    </source>
</evidence>
<dbReference type="PANTHER" id="PTHR43177:SF3">
    <property type="entry name" value="PROTEIN NRFC HOMOLOG"/>
    <property type="match status" value="1"/>
</dbReference>
<dbReference type="CDD" id="cd16371">
    <property type="entry name" value="DMSOR_beta_like"/>
    <property type="match status" value="1"/>
</dbReference>
<evidence type="ECO:0000259" key="5">
    <source>
        <dbReference type="PROSITE" id="PS51379"/>
    </source>
</evidence>
<keyword evidence="4" id="KW-0411">Iron-sulfur</keyword>
<keyword evidence="2" id="KW-0479">Metal-binding</keyword>
<dbReference type="PROSITE" id="PS51379">
    <property type="entry name" value="4FE4S_FER_2"/>
    <property type="match status" value="1"/>
</dbReference>
<dbReference type="EMBL" id="QIBX01000011">
    <property type="protein sequence ID" value="RNL39554.1"/>
    <property type="molecule type" value="Genomic_DNA"/>
</dbReference>
<evidence type="ECO:0000313" key="7">
    <source>
        <dbReference type="Proteomes" id="UP000269591"/>
    </source>
</evidence>
<dbReference type="AlphaFoldDB" id="A0A3N0AY97"/>
<dbReference type="Proteomes" id="UP000269591">
    <property type="component" value="Unassembled WGS sequence"/>
</dbReference>
<proteinExistence type="predicted"/>
<keyword evidence="7" id="KW-1185">Reference proteome</keyword>
<dbReference type="Pfam" id="PF13247">
    <property type="entry name" value="Fer4_11"/>
    <property type="match status" value="1"/>
</dbReference>
<organism evidence="6 7">
    <name type="scientific">Slackia equolifaciens</name>
    <dbReference type="NCBI Taxonomy" id="498718"/>
    <lineage>
        <taxon>Bacteria</taxon>
        <taxon>Bacillati</taxon>
        <taxon>Actinomycetota</taxon>
        <taxon>Coriobacteriia</taxon>
        <taxon>Eggerthellales</taxon>
        <taxon>Eggerthellaceae</taxon>
        <taxon>Slackia</taxon>
    </lineage>
</organism>
<dbReference type="InterPro" id="IPR050954">
    <property type="entry name" value="ET_IronSulfur_Cluster-Binding"/>
</dbReference>
<comment type="caution">
    <text evidence="6">The sequence shown here is derived from an EMBL/GenBank/DDBJ whole genome shotgun (WGS) entry which is preliminary data.</text>
</comment>